<dbReference type="InterPro" id="IPR006638">
    <property type="entry name" value="Elp3/MiaA/NifB-like_rSAM"/>
</dbReference>
<dbReference type="SMART" id="SM00729">
    <property type="entry name" value="Elp3"/>
    <property type="match status" value="1"/>
</dbReference>
<dbReference type="STRING" id="28066.RF819_00730"/>
<dbReference type="SFLD" id="SFLDG01383">
    <property type="entry name" value="cyclic_pyranopterin_phosphate"/>
    <property type="match status" value="1"/>
</dbReference>
<dbReference type="SFLD" id="SFLDG01386">
    <property type="entry name" value="main_SPASM_domain-containing"/>
    <property type="match status" value="1"/>
</dbReference>
<feature type="binding site" evidence="12">
    <location>
        <begin position="312"/>
        <end position="314"/>
    </location>
    <ligand>
        <name>GTP</name>
        <dbReference type="ChEBI" id="CHEBI:37565"/>
    </ligand>
</feature>
<evidence type="ECO:0000256" key="12">
    <source>
        <dbReference type="HAMAP-Rule" id="MF_01225"/>
    </source>
</evidence>
<dbReference type="GO" id="GO:0061799">
    <property type="term" value="F:cyclic pyranopterin monophosphate synthase activity"/>
    <property type="evidence" value="ECO:0007669"/>
    <property type="project" value="TreeGrafter"/>
</dbReference>
<gene>
    <name evidence="12" type="primary">moaA</name>
    <name evidence="14" type="ORF">RF819_00730</name>
</gene>
<evidence type="ECO:0000256" key="3">
    <source>
        <dbReference type="ARBA" id="ARBA00022691"/>
    </source>
</evidence>
<feature type="binding site" evidence="12">
    <location>
        <position position="324"/>
    </location>
    <ligand>
        <name>[4Fe-4S] cluster</name>
        <dbReference type="ChEBI" id="CHEBI:49883"/>
        <label>2</label>
        <note>4Fe-4S-substrate</note>
    </ligand>
</feature>
<evidence type="ECO:0000256" key="4">
    <source>
        <dbReference type="ARBA" id="ARBA00022723"/>
    </source>
</evidence>
<dbReference type="GO" id="GO:0061798">
    <property type="term" value="F:GTP 3',8'-cyclase activity"/>
    <property type="evidence" value="ECO:0007669"/>
    <property type="project" value="UniProtKB-UniRule"/>
</dbReference>
<evidence type="ECO:0000313" key="15">
    <source>
        <dbReference type="Proteomes" id="UP000190750"/>
    </source>
</evidence>
<comment type="catalytic activity">
    <reaction evidence="11 12">
        <text>GTP + AH2 + S-adenosyl-L-methionine = (8S)-3',8-cyclo-7,8-dihydroguanosine 5'-triphosphate + 5'-deoxyadenosine + L-methionine + A + H(+)</text>
        <dbReference type="Rhea" id="RHEA:49576"/>
        <dbReference type="ChEBI" id="CHEBI:13193"/>
        <dbReference type="ChEBI" id="CHEBI:15378"/>
        <dbReference type="ChEBI" id="CHEBI:17319"/>
        <dbReference type="ChEBI" id="CHEBI:17499"/>
        <dbReference type="ChEBI" id="CHEBI:37565"/>
        <dbReference type="ChEBI" id="CHEBI:57844"/>
        <dbReference type="ChEBI" id="CHEBI:59789"/>
        <dbReference type="ChEBI" id="CHEBI:131766"/>
        <dbReference type="EC" id="4.1.99.22"/>
    </reaction>
</comment>
<dbReference type="Pfam" id="PF04055">
    <property type="entry name" value="Radical_SAM"/>
    <property type="match status" value="1"/>
</dbReference>
<protein>
    <recommendedName>
        <fullName evidence="1 12">GTP 3',8-cyclase</fullName>
        <ecNumber evidence="1 12">4.1.99.22</ecNumber>
    </recommendedName>
    <alternativeName>
        <fullName evidence="12">Molybdenum cofactor biosynthesis protein A</fullName>
    </alternativeName>
</protein>
<dbReference type="GO" id="GO:0051539">
    <property type="term" value="F:4 iron, 4 sulfur cluster binding"/>
    <property type="evidence" value="ECO:0007669"/>
    <property type="project" value="UniProtKB-UniRule"/>
</dbReference>
<dbReference type="NCBIfam" id="TIGR02666">
    <property type="entry name" value="moaA"/>
    <property type="match status" value="1"/>
</dbReference>
<proteinExistence type="inferred from homology"/>
<dbReference type="EMBL" id="MTJN01000002">
    <property type="protein sequence ID" value="OOV08819.1"/>
    <property type="molecule type" value="Genomic_DNA"/>
</dbReference>
<dbReference type="AlphaFoldDB" id="A0A1T1AXG5"/>
<keyword evidence="7 12" id="KW-0411">Iron-sulfur</keyword>
<keyword evidence="8 12" id="KW-0342">GTP-binding</keyword>
<feature type="binding site" evidence="12">
    <location>
        <position position="202"/>
    </location>
    <ligand>
        <name>GTP</name>
        <dbReference type="ChEBI" id="CHEBI:37565"/>
    </ligand>
</feature>
<evidence type="ECO:0000256" key="1">
    <source>
        <dbReference type="ARBA" id="ARBA00012167"/>
    </source>
</evidence>
<feature type="binding site" evidence="12">
    <location>
        <position position="58"/>
    </location>
    <ligand>
        <name>[4Fe-4S] cluster</name>
        <dbReference type="ChEBI" id="CHEBI:49883"/>
        <label>1</label>
        <note>4Fe-4S-S-AdoMet</note>
    </ligand>
</feature>
<feature type="binding site" evidence="12">
    <location>
        <position position="307"/>
    </location>
    <ligand>
        <name>[4Fe-4S] cluster</name>
        <dbReference type="ChEBI" id="CHEBI:49883"/>
        <label>2</label>
        <note>4Fe-4S-substrate</note>
    </ligand>
</feature>
<evidence type="ECO:0000256" key="10">
    <source>
        <dbReference type="ARBA" id="ARBA00023239"/>
    </source>
</evidence>
<comment type="pathway">
    <text evidence="12">Cofactor biosynthesis; molybdopterin biosynthesis.</text>
</comment>
<feature type="binding site" evidence="12">
    <location>
        <position position="64"/>
    </location>
    <ligand>
        <name>S-adenosyl-L-methionine</name>
        <dbReference type="ChEBI" id="CHEBI:59789"/>
    </ligand>
</feature>
<dbReference type="UniPathway" id="UPA00344"/>
<evidence type="ECO:0000256" key="11">
    <source>
        <dbReference type="ARBA" id="ARBA00048697"/>
    </source>
</evidence>
<name>A0A1T1AXG5_RHOFE</name>
<organism evidence="14 15">
    <name type="scientific">Rhodoferax fermentans</name>
    <dbReference type="NCBI Taxonomy" id="28066"/>
    <lineage>
        <taxon>Bacteria</taxon>
        <taxon>Pseudomonadati</taxon>
        <taxon>Pseudomonadota</taxon>
        <taxon>Betaproteobacteria</taxon>
        <taxon>Burkholderiales</taxon>
        <taxon>Comamonadaceae</taxon>
        <taxon>Rhodoferax</taxon>
    </lineage>
</organism>
<comment type="caution">
    <text evidence="14">The sequence shown here is derived from an EMBL/GenBank/DDBJ whole genome shotgun (WGS) entry which is preliminary data.</text>
</comment>
<dbReference type="GO" id="GO:1904047">
    <property type="term" value="F:S-adenosyl-L-methionine binding"/>
    <property type="evidence" value="ECO:0007669"/>
    <property type="project" value="UniProtKB-UniRule"/>
</dbReference>
<dbReference type="RefSeq" id="WP_078366700.1">
    <property type="nucleotide sequence ID" value="NZ_MTJN01000002.1"/>
</dbReference>
<comment type="subunit">
    <text evidence="12">Monomer and homodimer.</text>
</comment>
<evidence type="ECO:0000256" key="6">
    <source>
        <dbReference type="ARBA" id="ARBA00023004"/>
    </source>
</evidence>
<dbReference type="InterPro" id="IPR010505">
    <property type="entry name" value="MoaA_twitch"/>
</dbReference>
<keyword evidence="2 12" id="KW-0004">4Fe-4S</keyword>
<feature type="binding site" evidence="12">
    <location>
        <position position="51"/>
    </location>
    <ligand>
        <name>GTP</name>
        <dbReference type="ChEBI" id="CHEBI:37565"/>
    </ligand>
</feature>
<evidence type="ECO:0000313" key="14">
    <source>
        <dbReference type="EMBL" id="OOV08819.1"/>
    </source>
</evidence>
<evidence type="ECO:0000256" key="5">
    <source>
        <dbReference type="ARBA" id="ARBA00022741"/>
    </source>
</evidence>
<dbReference type="OrthoDB" id="9763993at2"/>
<dbReference type="Pfam" id="PF06463">
    <property type="entry name" value="Mob_synth_C"/>
    <property type="match status" value="1"/>
</dbReference>
<feature type="domain" description="Radical SAM core" evidence="13">
    <location>
        <begin position="42"/>
        <end position="269"/>
    </location>
</feature>
<dbReference type="SFLD" id="SFLDS00029">
    <property type="entry name" value="Radical_SAM"/>
    <property type="match status" value="1"/>
</dbReference>
<reference evidence="14 15" key="1">
    <citation type="submission" date="2017-01" db="EMBL/GenBank/DDBJ databases">
        <title>Genome sequencing of Rhodoferax fermentans JCM 7819.</title>
        <authorList>
            <person name="Kim Y.J."/>
            <person name="Farh M.E.-A."/>
            <person name="Yang D.-C."/>
        </authorList>
    </citation>
    <scope>NUCLEOTIDE SEQUENCE [LARGE SCALE GENOMIC DNA]</scope>
    <source>
        <strain evidence="14 15">JCM 7819</strain>
    </source>
</reference>
<keyword evidence="3 12" id="KW-0949">S-adenosyl-L-methionine</keyword>
<keyword evidence="6 12" id="KW-0408">Iron</keyword>
<dbReference type="InterPro" id="IPR013483">
    <property type="entry name" value="MoaA"/>
</dbReference>
<feature type="binding site" evidence="12">
    <location>
        <position position="105"/>
    </location>
    <ligand>
        <name>GTP</name>
        <dbReference type="ChEBI" id="CHEBI:37565"/>
    </ligand>
</feature>
<comment type="similarity">
    <text evidence="12">Belongs to the radical SAM superfamily. MoaA family.</text>
</comment>
<dbReference type="Proteomes" id="UP000190750">
    <property type="component" value="Unassembled WGS sequence"/>
</dbReference>
<dbReference type="PROSITE" id="PS51918">
    <property type="entry name" value="RADICAL_SAM"/>
    <property type="match status" value="1"/>
</dbReference>
<dbReference type="InterPro" id="IPR007197">
    <property type="entry name" value="rSAM"/>
</dbReference>
<dbReference type="SUPFAM" id="SSF102114">
    <property type="entry name" value="Radical SAM enzymes"/>
    <property type="match status" value="1"/>
</dbReference>
<sequence length="386" mass="42872">MSAPHTHRVIPLQDLRPQAWALPEATLRSVQRLLANGQLADVRGRPLRDLRISVTDRCNFRCNYCMPKEIFDTNYPYLPHSALLSFEEITRLTRQFVAHGVQKIRLTGGEPLLRKNLERLIDQLASLRTPEGAPLDITLTTNGALLARKAQALKAAGLQRITVSLDALDDAVFRRMNEVDFPVADVLAGIDAAQAAGLGPIKINMVVKRGSNEQQILPMAKHFRGSGLVLRFIEYMDVGATNGWRMDEVLPSAEVLRLIQSELPLVQLEPNQAGETAERWGYADALGRHDPALGEIGLISSVTKAFCGDCNRARLSTEGQLYLCLFAEKGYDLRQLLRGEASDADLAHAIGHIWQGRQDNYSEQRQMQAPDTGTRTKRIEMSYIGG</sequence>
<dbReference type="InterPro" id="IPR058240">
    <property type="entry name" value="rSAM_sf"/>
</dbReference>
<dbReference type="Gene3D" id="3.20.20.70">
    <property type="entry name" value="Aldolase class I"/>
    <property type="match status" value="1"/>
</dbReference>
<feature type="binding site" evidence="12">
    <location>
        <position position="140"/>
    </location>
    <ligand>
        <name>GTP</name>
        <dbReference type="ChEBI" id="CHEBI:37565"/>
    </ligand>
</feature>
<dbReference type="PANTHER" id="PTHR22960">
    <property type="entry name" value="MOLYBDOPTERIN COFACTOR SYNTHESIS PROTEIN A"/>
    <property type="match status" value="1"/>
</dbReference>
<keyword evidence="9 12" id="KW-0501">Molybdenum cofactor biosynthesis</keyword>
<dbReference type="InterPro" id="IPR000385">
    <property type="entry name" value="MoaA_NifB_PqqE_Fe-S-bd_CS"/>
</dbReference>
<evidence type="ECO:0000256" key="8">
    <source>
        <dbReference type="ARBA" id="ARBA00023134"/>
    </source>
</evidence>
<dbReference type="PANTHER" id="PTHR22960:SF0">
    <property type="entry name" value="MOLYBDENUM COFACTOR BIOSYNTHESIS PROTEIN 1"/>
    <property type="match status" value="1"/>
</dbReference>
<dbReference type="EC" id="4.1.99.22" evidence="1 12"/>
<dbReference type="SFLD" id="SFLDG01067">
    <property type="entry name" value="SPASM/twitch_domain_containing"/>
    <property type="match status" value="1"/>
</dbReference>
<dbReference type="GO" id="GO:0005525">
    <property type="term" value="F:GTP binding"/>
    <property type="evidence" value="ECO:0007669"/>
    <property type="project" value="UniProtKB-UniRule"/>
</dbReference>
<keyword evidence="10 12" id="KW-0456">Lyase</keyword>
<dbReference type="HAMAP" id="MF_01225_B">
    <property type="entry name" value="MoaA_B"/>
    <property type="match status" value="1"/>
</dbReference>
<dbReference type="InterPro" id="IPR040064">
    <property type="entry name" value="MoaA-like"/>
</dbReference>
<comment type="cofactor">
    <cofactor evidence="12">
        <name>[4Fe-4S] cluster</name>
        <dbReference type="ChEBI" id="CHEBI:49883"/>
    </cofactor>
    <text evidence="12">Binds 2 [4Fe-4S] clusters. Binds 1 [4Fe-4S] cluster coordinated with 3 cysteines and an exchangeable S-adenosyl-L-methionine and 1 [4Fe-4S] cluster coordinated with 3 cysteines and the GTP-derived substrate.</text>
</comment>
<dbReference type="GO" id="GO:0006777">
    <property type="term" value="P:Mo-molybdopterin cofactor biosynthetic process"/>
    <property type="evidence" value="ECO:0007669"/>
    <property type="project" value="UniProtKB-UniRule"/>
</dbReference>
<dbReference type="CDD" id="cd21117">
    <property type="entry name" value="Twitch_MoaA"/>
    <property type="match status" value="1"/>
</dbReference>
<comment type="function">
    <text evidence="12">Catalyzes the cyclization of GTP to (8S)-3',8-cyclo-7,8-dihydroguanosine 5'-triphosphate.</text>
</comment>
<keyword evidence="4 12" id="KW-0479">Metal-binding</keyword>
<dbReference type="InterPro" id="IPR013785">
    <property type="entry name" value="Aldolase_TIM"/>
</dbReference>
<accession>A0A1T1AXG5</accession>
<evidence type="ECO:0000256" key="2">
    <source>
        <dbReference type="ARBA" id="ARBA00022485"/>
    </source>
</evidence>
<feature type="binding site" evidence="12">
    <location>
        <position position="62"/>
    </location>
    <ligand>
        <name>[4Fe-4S] cluster</name>
        <dbReference type="ChEBI" id="CHEBI:49883"/>
        <label>1</label>
        <note>4Fe-4S-S-AdoMet</note>
    </ligand>
</feature>
<keyword evidence="15" id="KW-1185">Reference proteome</keyword>
<feature type="binding site" evidence="12">
    <location>
        <position position="109"/>
    </location>
    <ligand>
        <name>S-adenosyl-L-methionine</name>
        <dbReference type="ChEBI" id="CHEBI:59789"/>
    </ligand>
</feature>
<feature type="binding site" evidence="12">
    <location>
        <position position="65"/>
    </location>
    <ligand>
        <name>[4Fe-4S] cluster</name>
        <dbReference type="ChEBI" id="CHEBI:49883"/>
        <label>1</label>
        <note>4Fe-4S-S-AdoMet</note>
    </ligand>
</feature>
<feature type="binding site" evidence="12">
    <location>
        <position position="310"/>
    </location>
    <ligand>
        <name>[4Fe-4S] cluster</name>
        <dbReference type="ChEBI" id="CHEBI:49883"/>
        <label>2</label>
        <note>4Fe-4S-substrate</note>
    </ligand>
</feature>
<feature type="binding site" evidence="12">
    <location>
        <position position="236"/>
    </location>
    <ligand>
        <name>S-adenosyl-L-methionine</name>
        <dbReference type="ChEBI" id="CHEBI:59789"/>
    </ligand>
</feature>
<dbReference type="CDD" id="cd01335">
    <property type="entry name" value="Radical_SAM"/>
    <property type="match status" value="1"/>
</dbReference>
<dbReference type="InterPro" id="IPR050105">
    <property type="entry name" value="MoCo_biosynth_MoaA/MoaC"/>
</dbReference>
<evidence type="ECO:0000256" key="7">
    <source>
        <dbReference type="ARBA" id="ARBA00023014"/>
    </source>
</evidence>
<keyword evidence="5 12" id="KW-0547">Nucleotide-binding</keyword>
<dbReference type="PROSITE" id="PS01305">
    <property type="entry name" value="MOAA_NIFB_PQQE"/>
    <property type="match status" value="1"/>
</dbReference>
<dbReference type="GO" id="GO:0046872">
    <property type="term" value="F:metal ion binding"/>
    <property type="evidence" value="ECO:0007669"/>
    <property type="project" value="UniProtKB-KW"/>
</dbReference>
<feature type="binding site" evidence="12">
    <location>
        <position position="164"/>
    </location>
    <ligand>
        <name>S-adenosyl-L-methionine</name>
        <dbReference type="ChEBI" id="CHEBI:59789"/>
    </ligand>
</feature>
<evidence type="ECO:0000256" key="9">
    <source>
        <dbReference type="ARBA" id="ARBA00023150"/>
    </source>
</evidence>
<evidence type="ECO:0000259" key="13">
    <source>
        <dbReference type="PROSITE" id="PS51918"/>
    </source>
</evidence>